<proteinExistence type="predicted"/>
<accession>A0A2G8KCJ0</accession>
<organism evidence="1 2">
    <name type="scientific">Stichopus japonicus</name>
    <name type="common">Sea cucumber</name>
    <dbReference type="NCBI Taxonomy" id="307972"/>
    <lineage>
        <taxon>Eukaryota</taxon>
        <taxon>Metazoa</taxon>
        <taxon>Echinodermata</taxon>
        <taxon>Eleutherozoa</taxon>
        <taxon>Echinozoa</taxon>
        <taxon>Holothuroidea</taxon>
        <taxon>Aspidochirotacea</taxon>
        <taxon>Aspidochirotida</taxon>
        <taxon>Stichopodidae</taxon>
        <taxon>Apostichopus</taxon>
    </lineage>
</organism>
<evidence type="ECO:0000313" key="1">
    <source>
        <dbReference type="EMBL" id="PIK45679.1"/>
    </source>
</evidence>
<dbReference type="EMBL" id="MRZV01000695">
    <property type="protein sequence ID" value="PIK45679.1"/>
    <property type="molecule type" value="Genomic_DNA"/>
</dbReference>
<dbReference type="OrthoDB" id="10066002at2759"/>
<comment type="caution">
    <text evidence="1">The sequence shown here is derived from an EMBL/GenBank/DDBJ whole genome shotgun (WGS) entry which is preliminary data.</text>
</comment>
<dbReference type="AlphaFoldDB" id="A0A2G8KCJ0"/>
<gene>
    <name evidence="1" type="ORF">BSL78_17457</name>
</gene>
<keyword evidence="2" id="KW-1185">Reference proteome</keyword>
<name>A0A2G8KCJ0_STIJA</name>
<reference evidence="1 2" key="1">
    <citation type="journal article" date="2017" name="PLoS Biol.">
        <title>The sea cucumber genome provides insights into morphological evolution and visceral regeneration.</title>
        <authorList>
            <person name="Zhang X."/>
            <person name="Sun L."/>
            <person name="Yuan J."/>
            <person name="Sun Y."/>
            <person name="Gao Y."/>
            <person name="Zhang L."/>
            <person name="Li S."/>
            <person name="Dai H."/>
            <person name="Hamel J.F."/>
            <person name="Liu C."/>
            <person name="Yu Y."/>
            <person name="Liu S."/>
            <person name="Lin W."/>
            <person name="Guo K."/>
            <person name="Jin S."/>
            <person name="Xu P."/>
            <person name="Storey K.B."/>
            <person name="Huan P."/>
            <person name="Zhang T."/>
            <person name="Zhou Y."/>
            <person name="Zhang J."/>
            <person name="Lin C."/>
            <person name="Li X."/>
            <person name="Xing L."/>
            <person name="Huo D."/>
            <person name="Sun M."/>
            <person name="Wang L."/>
            <person name="Mercier A."/>
            <person name="Li F."/>
            <person name="Yang H."/>
            <person name="Xiang J."/>
        </authorList>
    </citation>
    <scope>NUCLEOTIDE SEQUENCE [LARGE SCALE GENOMIC DNA]</scope>
    <source>
        <strain evidence="1">Shaxun</strain>
        <tissue evidence="1">Muscle</tissue>
    </source>
</reference>
<protein>
    <submittedName>
        <fullName evidence="1">Uncharacterized protein</fullName>
    </submittedName>
</protein>
<evidence type="ECO:0000313" key="2">
    <source>
        <dbReference type="Proteomes" id="UP000230750"/>
    </source>
</evidence>
<sequence>MIEWLKYNHSPNDQVKEYMRLTQAYRAAWLGQNRSDASLSQFITEYPRLLDTPGMIEQDFLLQFSPISLKEAWTSSLCKKVINYANYHNTEWQKKLGISGFQEDHVQNIAIQLLPLVLSSGNITNKHGKKVRSTNLDASRSFIEVKPVGTNLPQFIEDELKQDGTRKQPLSLHLVIEGIRLSHL</sequence>
<dbReference type="Proteomes" id="UP000230750">
    <property type="component" value="Unassembled WGS sequence"/>
</dbReference>